<protein>
    <submittedName>
        <fullName evidence="1">Uncharacterized protein</fullName>
    </submittedName>
</protein>
<dbReference type="EMBL" id="JBHMBW010000021">
    <property type="protein sequence ID" value="MFB9626170.1"/>
    <property type="molecule type" value="Genomic_DNA"/>
</dbReference>
<sequence>MPVLYETASDRPGWAGFFVFVDIAQYAFVQEGAAILESDRLIRQREDIGGSIDVPHTRRPMDCQRHIPLKVR</sequence>
<name>A0ABV5S3C8_9ACTN</name>
<evidence type="ECO:0000313" key="1">
    <source>
        <dbReference type="EMBL" id="MFB9626170.1"/>
    </source>
</evidence>
<organism evidence="1 2">
    <name type="scientific">Nonomuraea helvata</name>
    <dbReference type="NCBI Taxonomy" id="37484"/>
    <lineage>
        <taxon>Bacteria</taxon>
        <taxon>Bacillati</taxon>
        <taxon>Actinomycetota</taxon>
        <taxon>Actinomycetes</taxon>
        <taxon>Streptosporangiales</taxon>
        <taxon>Streptosporangiaceae</taxon>
        <taxon>Nonomuraea</taxon>
    </lineage>
</organism>
<comment type="caution">
    <text evidence="1">The sequence shown here is derived from an EMBL/GenBank/DDBJ whole genome shotgun (WGS) entry which is preliminary data.</text>
</comment>
<dbReference type="Proteomes" id="UP001589532">
    <property type="component" value="Unassembled WGS sequence"/>
</dbReference>
<proteinExistence type="predicted"/>
<accession>A0ABV5S3C8</accession>
<reference evidence="1 2" key="1">
    <citation type="submission" date="2024-09" db="EMBL/GenBank/DDBJ databases">
        <authorList>
            <person name="Sun Q."/>
            <person name="Mori K."/>
        </authorList>
    </citation>
    <scope>NUCLEOTIDE SEQUENCE [LARGE SCALE GENOMIC DNA]</scope>
    <source>
        <strain evidence="1 2">JCM 3143</strain>
    </source>
</reference>
<gene>
    <name evidence="1" type="ORF">ACFFSA_24050</name>
</gene>
<keyword evidence="2" id="KW-1185">Reference proteome</keyword>
<evidence type="ECO:0000313" key="2">
    <source>
        <dbReference type="Proteomes" id="UP001589532"/>
    </source>
</evidence>
<dbReference type="RefSeq" id="WP_345003349.1">
    <property type="nucleotide sequence ID" value="NZ_BAAAXV010000012.1"/>
</dbReference>